<dbReference type="InterPro" id="IPR007484">
    <property type="entry name" value="Peptidase_M28"/>
</dbReference>
<reference evidence="3" key="1">
    <citation type="submission" date="2020-10" db="EMBL/GenBank/DDBJ databases">
        <authorList>
            <person name="Gilroy R."/>
        </authorList>
    </citation>
    <scope>NUCLEOTIDE SEQUENCE</scope>
    <source>
        <strain evidence="3">14700</strain>
    </source>
</reference>
<feature type="transmembrane region" description="Helical" evidence="1">
    <location>
        <begin position="88"/>
        <end position="107"/>
    </location>
</feature>
<dbReference type="AlphaFoldDB" id="A0A9D9NDW7"/>
<gene>
    <name evidence="3" type="ORF">IAA72_09545</name>
</gene>
<feature type="domain" description="Peptidase M28" evidence="2">
    <location>
        <begin position="250"/>
        <end position="424"/>
    </location>
</feature>
<dbReference type="EMBL" id="JADIMF010000154">
    <property type="protein sequence ID" value="MBO8470011.1"/>
    <property type="molecule type" value="Genomic_DNA"/>
</dbReference>
<sequence>MGIFGDIGRKLRDKLVKEKKPQAVPEENVYAPKLSDECYNILSSLFDESEPRPAASAESRSFARKIAELFGSFSSDVTLTSCRIIPRLYRWLLVTVAASSAAVFLLSSIGLPYLAFVLSVFSIIAVVDEILKKKDPLRRFFPTDDASNVHAVIEPEEDVQHTVIFSSHHDTAAVSRSEKGKLESFLSVHTAAAGMVALCLVSFIQSIVEIIQGRLLRFNAPGIIFAILLLVSFAASLSSLYLIITSGKSFTKGAGDNLSGVAAVTMLGHYFSREKNAGKGPRNTRLIFVSFDGEECGAQGSAAWYRENSHLLINPVNINFDGIYKEDDLVFLASDGNGFVSLSSKLASELSLIASSMGYRIPSGKMGLFGGETDAVSAAISGIAAATLTGMPPGVLTPAHTEEDTPDKVSSEALSRCLQVAIRYVEKLDNPTKEGKVTTSFLEEGRKYKLSRY</sequence>
<dbReference type="Proteomes" id="UP000810292">
    <property type="component" value="Unassembled WGS sequence"/>
</dbReference>
<proteinExistence type="predicted"/>
<feature type="transmembrane region" description="Helical" evidence="1">
    <location>
        <begin position="185"/>
        <end position="208"/>
    </location>
</feature>
<accession>A0A9D9NDW7</accession>
<protein>
    <submittedName>
        <fullName evidence="3">M28 family peptidase</fullName>
    </submittedName>
</protein>
<evidence type="ECO:0000313" key="4">
    <source>
        <dbReference type="Proteomes" id="UP000810292"/>
    </source>
</evidence>
<evidence type="ECO:0000259" key="2">
    <source>
        <dbReference type="Pfam" id="PF04389"/>
    </source>
</evidence>
<dbReference type="Gene3D" id="3.40.630.10">
    <property type="entry name" value="Zn peptidases"/>
    <property type="match status" value="1"/>
</dbReference>
<keyword evidence="1" id="KW-0472">Membrane</keyword>
<evidence type="ECO:0000256" key="1">
    <source>
        <dbReference type="SAM" id="Phobius"/>
    </source>
</evidence>
<reference evidence="3" key="2">
    <citation type="journal article" date="2021" name="PeerJ">
        <title>Extensive microbial diversity within the chicken gut microbiome revealed by metagenomics and culture.</title>
        <authorList>
            <person name="Gilroy R."/>
            <person name="Ravi A."/>
            <person name="Getino M."/>
            <person name="Pursley I."/>
            <person name="Horton D.L."/>
            <person name="Alikhan N.F."/>
            <person name="Baker D."/>
            <person name="Gharbi K."/>
            <person name="Hall N."/>
            <person name="Watson M."/>
            <person name="Adriaenssens E.M."/>
            <person name="Foster-Nyarko E."/>
            <person name="Jarju S."/>
            <person name="Secka A."/>
            <person name="Antonio M."/>
            <person name="Oren A."/>
            <person name="Chaudhuri R.R."/>
            <person name="La Ragione R."/>
            <person name="Hildebrand F."/>
            <person name="Pallen M.J."/>
        </authorList>
    </citation>
    <scope>NUCLEOTIDE SEQUENCE</scope>
    <source>
        <strain evidence="3">14700</strain>
    </source>
</reference>
<evidence type="ECO:0000313" key="3">
    <source>
        <dbReference type="EMBL" id="MBO8470011.1"/>
    </source>
</evidence>
<dbReference type="SUPFAM" id="SSF53187">
    <property type="entry name" value="Zn-dependent exopeptidases"/>
    <property type="match status" value="1"/>
</dbReference>
<feature type="transmembrane region" description="Helical" evidence="1">
    <location>
        <begin position="220"/>
        <end position="244"/>
    </location>
</feature>
<dbReference type="Pfam" id="PF04389">
    <property type="entry name" value="Peptidase_M28"/>
    <property type="match status" value="1"/>
</dbReference>
<keyword evidence="1" id="KW-0812">Transmembrane</keyword>
<comment type="caution">
    <text evidence="3">The sequence shown here is derived from an EMBL/GenBank/DDBJ whole genome shotgun (WGS) entry which is preliminary data.</text>
</comment>
<organism evidence="3 4">
    <name type="scientific">Candidatus Ornithospirochaeta stercoravium</name>
    <dbReference type="NCBI Taxonomy" id="2840897"/>
    <lineage>
        <taxon>Bacteria</taxon>
        <taxon>Pseudomonadati</taxon>
        <taxon>Spirochaetota</taxon>
        <taxon>Spirochaetia</taxon>
        <taxon>Spirochaetales</taxon>
        <taxon>Spirochaetaceae</taxon>
        <taxon>Spirochaetaceae incertae sedis</taxon>
        <taxon>Candidatus Ornithospirochaeta</taxon>
    </lineage>
</organism>
<keyword evidence="1" id="KW-1133">Transmembrane helix</keyword>
<feature type="transmembrane region" description="Helical" evidence="1">
    <location>
        <begin position="113"/>
        <end position="131"/>
    </location>
</feature>
<name>A0A9D9NDW7_9SPIO</name>